<gene>
    <name evidence="1" type="ORF">F2Q69_00054134</name>
</gene>
<reference evidence="1" key="1">
    <citation type="submission" date="2019-12" db="EMBL/GenBank/DDBJ databases">
        <title>Genome sequencing and annotation of Brassica cretica.</title>
        <authorList>
            <person name="Studholme D.J."/>
            <person name="Sarris P."/>
        </authorList>
    </citation>
    <scope>NUCLEOTIDE SEQUENCE</scope>
    <source>
        <strain evidence="1">PFS-109/04</strain>
        <tissue evidence="1">Leaf</tissue>
    </source>
</reference>
<dbReference type="Proteomes" id="UP000712600">
    <property type="component" value="Unassembled WGS sequence"/>
</dbReference>
<sequence>MRLGFFVPSPLSPDLTLEDGNSLSPPPLSYKMVSYAAAVLMSRSPHSVSDKEVQALDSQIDAKLQLSSIPTSSAPTYAERFKASLRNLRKISDPTYLEDGTPVVQALPVVLLQASELWKDHIVTHFHGRRPHPAKIIADLNPVWEKIGNITVRTISETSCLIYVPSVQTRE</sequence>
<dbReference type="EMBL" id="QGKX02002183">
    <property type="protein sequence ID" value="KAF3488578.1"/>
    <property type="molecule type" value="Genomic_DNA"/>
</dbReference>
<organism evidence="1 2">
    <name type="scientific">Brassica cretica</name>
    <name type="common">Mustard</name>
    <dbReference type="NCBI Taxonomy" id="69181"/>
    <lineage>
        <taxon>Eukaryota</taxon>
        <taxon>Viridiplantae</taxon>
        <taxon>Streptophyta</taxon>
        <taxon>Embryophyta</taxon>
        <taxon>Tracheophyta</taxon>
        <taxon>Spermatophyta</taxon>
        <taxon>Magnoliopsida</taxon>
        <taxon>eudicotyledons</taxon>
        <taxon>Gunneridae</taxon>
        <taxon>Pentapetalae</taxon>
        <taxon>rosids</taxon>
        <taxon>malvids</taxon>
        <taxon>Brassicales</taxon>
        <taxon>Brassicaceae</taxon>
        <taxon>Brassiceae</taxon>
        <taxon>Brassica</taxon>
    </lineage>
</organism>
<dbReference type="AlphaFoldDB" id="A0A8S9N414"/>
<accession>A0A8S9N414</accession>
<name>A0A8S9N414_BRACR</name>
<evidence type="ECO:0000313" key="2">
    <source>
        <dbReference type="Proteomes" id="UP000712600"/>
    </source>
</evidence>
<proteinExistence type="predicted"/>
<protein>
    <submittedName>
        <fullName evidence="1">Uncharacterized protein</fullName>
    </submittedName>
</protein>
<evidence type="ECO:0000313" key="1">
    <source>
        <dbReference type="EMBL" id="KAF3488578.1"/>
    </source>
</evidence>
<comment type="caution">
    <text evidence="1">The sequence shown here is derived from an EMBL/GenBank/DDBJ whole genome shotgun (WGS) entry which is preliminary data.</text>
</comment>